<evidence type="ECO:0000256" key="3">
    <source>
        <dbReference type="ARBA" id="ARBA00022801"/>
    </source>
</evidence>
<name>A0A1G5IDY0_9BACL</name>
<evidence type="ECO:0000256" key="4">
    <source>
        <dbReference type="ARBA" id="ARBA00024207"/>
    </source>
</evidence>
<protein>
    <submittedName>
        <fullName evidence="5">Uncharacterized conserved protein YutE, UPF0331/DUF86 family</fullName>
    </submittedName>
</protein>
<evidence type="ECO:0000313" key="6">
    <source>
        <dbReference type="Proteomes" id="UP000198538"/>
    </source>
</evidence>
<comment type="similarity">
    <text evidence="4">Belongs to the HepT RNase toxin family.</text>
</comment>
<keyword evidence="6" id="KW-1185">Reference proteome</keyword>
<dbReference type="AlphaFoldDB" id="A0A1G5IDY0"/>
<dbReference type="RefSeq" id="WP_090920449.1">
    <property type="nucleotide sequence ID" value="NZ_FMVM01000008.1"/>
</dbReference>
<accession>A0A1G5IDY0</accession>
<dbReference type="GO" id="GO:0004540">
    <property type="term" value="F:RNA nuclease activity"/>
    <property type="evidence" value="ECO:0007669"/>
    <property type="project" value="InterPro"/>
</dbReference>
<dbReference type="InterPro" id="IPR037038">
    <property type="entry name" value="HepT-like_sf"/>
</dbReference>
<reference evidence="6" key="1">
    <citation type="submission" date="2016-10" db="EMBL/GenBank/DDBJ databases">
        <authorList>
            <person name="Varghese N."/>
            <person name="Submissions S."/>
        </authorList>
    </citation>
    <scope>NUCLEOTIDE SEQUENCE [LARGE SCALE GENOMIC DNA]</scope>
    <source>
        <strain evidence="6">BL9</strain>
    </source>
</reference>
<keyword evidence="2" id="KW-0540">Nuclease</keyword>
<organism evidence="5 6">
    <name type="scientific">Paenibacillus polysaccharolyticus</name>
    <dbReference type="NCBI Taxonomy" id="582692"/>
    <lineage>
        <taxon>Bacteria</taxon>
        <taxon>Bacillati</taxon>
        <taxon>Bacillota</taxon>
        <taxon>Bacilli</taxon>
        <taxon>Bacillales</taxon>
        <taxon>Paenibacillaceae</taxon>
        <taxon>Paenibacillus</taxon>
    </lineage>
</organism>
<dbReference type="Gene3D" id="1.20.120.580">
    <property type="entry name" value="bsu32300-like"/>
    <property type="match status" value="1"/>
</dbReference>
<dbReference type="Proteomes" id="UP000198538">
    <property type="component" value="Unassembled WGS sequence"/>
</dbReference>
<evidence type="ECO:0000256" key="1">
    <source>
        <dbReference type="ARBA" id="ARBA00022649"/>
    </source>
</evidence>
<sequence length="151" mass="17221">MYYVNREQIARRLDAIPEVAEGLRQVVQAWDGGLVLGMVQERCLHLAVEIVTDVGSYLIDGFIMRDASSYDDIIQINYEENVFDESTYGVLRQLVTLRKPLVQDYYSWQRTVLNPLSAALPDVLEQFSGQVSTYVEKELGPFQGNEGQVRE</sequence>
<dbReference type="PANTHER" id="PTHR33397:SF5">
    <property type="entry name" value="RNASE YUTE-RELATED"/>
    <property type="match status" value="1"/>
</dbReference>
<dbReference type="InterPro" id="IPR052379">
    <property type="entry name" value="Type_VII_TA_RNase"/>
</dbReference>
<dbReference type="STRING" id="582692.SAMN05720606_108226"/>
<dbReference type="PANTHER" id="PTHR33397">
    <property type="entry name" value="UPF0331 PROTEIN YUTE"/>
    <property type="match status" value="1"/>
</dbReference>
<proteinExistence type="inferred from homology"/>
<keyword evidence="3" id="KW-0378">Hydrolase</keyword>
<dbReference type="EMBL" id="FMVM01000008">
    <property type="protein sequence ID" value="SCY74322.1"/>
    <property type="molecule type" value="Genomic_DNA"/>
</dbReference>
<keyword evidence="1" id="KW-1277">Toxin-antitoxin system</keyword>
<dbReference type="GO" id="GO:0016787">
    <property type="term" value="F:hydrolase activity"/>
    <property type="evidence" value="ECO:0007669"/>
    <property type="project" value="UniProtKB-KW"/>
</dbReference>
<gene>
    <name evidence="5" type="ORF">SAMN05720606_108226</name>
</gene>
<evidence type="ECO:0000313" key="5">
    <source>
        <dbReference type="EMBL" id="SCY74322.1"/>
    </source>
</evidence>
<dbReference type="Pfam" id="PF01934">
    <property type="entry name" value="HepT-like"/>
    <property type="match status" value="1"/>
</dbReference>
<evidence type="ECO:0000256" key="2">
    <source>
        <dbReference type="ARBA" id="ARBA00022722"/>
    </source>
</evidence>
<dbReference type="GO" id="GO:0110001">
    <property type="term" value="C:toxin-antitoxin complex"/>
    <property type="evidence" value="ECO:0007669"/>
    <property type="project" value="InterPro"/>
</dbReference>
<dbReference type="InterPro" id="IPR008201">
    <property type="entry name" value="HepT-like"/>
</dbReference>